<gene>
    <name evidence="3" type="ORF">RXV79_10685</name>
</gene>
<reference evidence="3 4" key="1">
    <citation type="submission" date="2023-10" db="EMBL/GenBank/DDBJ databases">
        <title>Bacteria for the degradation of biodegradable plastic PBAT(Polybutylene adipate terephthalate).</title>
        <authorList>
            <person name="Weon H.-Y."/>
            <person name="Yeon J."/>
        </authorList>
    </citation>
    <scope>NUCLEOTIDE SEQUENCE [LARGE SCALE GENOMIC DNA]</scope>
    <source>
        <strain evidence="3 4">SBD 7-3</strain>
    </source>
</reference>
<protein>
    <submittedName>
        <fullName evidence="3">Uncharacterized protein</fullName>
    </submittedName>
</protein>
<keyword evidence="2" id="KW-0732">Signal</keyword>
<evidence type="ECO:0000313" key="4">
    <source>
        <dbReference type="Proteomes" id="UP001303946"/>
    </source>
</evidence>
<proteinExistence type="predicted"/>
<feature type="region of interest" description="Disordered" evidence="1">
    <location>
        <begin position="138"/>
        <end position="158"/>
    </location>
</feature>
<evidence type="ECO:0000256" key="1">
    <source>
        <dbReference type="SAM" id="MobiDB-lite"/>
    </source>
</evidence>
<accession>A0ABZ0D180</accession>
<evidence type="ECO:0000313" key="3">
    <source>
        <dbReference type="EMBL" id="WOB10506.1"/>
    </source>
</evidence>
<feature type="chain" id="PRO_5047392164" evidence="2">
    <location>
        <begin position="22"/>
        <end position="158"/>
    </location>
</feature>
<dbReference type="Proteomes" id="UP001303946">
    <property type="component" value="Chromosome"/>
</dbReference>
<dbReference type="PROSITE" id="PS51257">
    <property type="entry name" value="PROKAR_LIPOPROTEIN"/>
    <property type="match status" value="1"/>
</dbReference>
<keyword evidence="4" id="KW-1185">Reference proteome</keyword>
<name>A0ABZ0D180_9BURK</name>
<dbReference type="RefSeq" id="WP_316703414.1">
    <property type="nucleotide sequence ID" value="NZ_CP136336.1"/>
</dbReference>
<sequence length="158" mass="16479">MMMKICLWVAAGVAMSMAAGCAVMPYQPAANEPMASVKYFGWGSPRICKGGKMYSLSSVGNSDVYQVPVGQPIAFGANLQSGGYNVTYFCNPWLGFTPEANRTYVANAGLAAAGRCFIELVREDNSRETGVAVEPTLARAPSCTAPPPAASAAASAPR</sequence>
<evidence type="ECO:0000256" key="2">
    <source>
        <dbReference type="SAM" id="SignalP"/>
    </source>
</evidence>
<dbReference type="EMBL" id="CP136336">
    <property type="protein sequence ID" value="WOB10506.1"/>
    <property type="molecule type" value="Genomic_DNA"/>
</dbReference>
<organism evidence="3 4">
    <name type="scientific">Piscinibacter gummiphilus</name>
    <dbReference type="NCBI Taxonomy" id="946333"/>
    <lineage>
        <taxon>Bacteria</taxon>
        <taxon>Pseudomonadati</taxon>
        <taxon>Pseudomonadota</taxon>
        <taxon>Betaproteobacteria</taxon>
        <taxon>Burkholderiales</taxon>
        <taxon>Sphaerotilaceae</taxon>
        <taxon>Piscinibacter</taxon>
    </lineage>
</organism>
<feature type="signal peptide" evidence="2">
    <location>
        <begin position="1"/>
        <end position="21"/>
    </location>
</feature>